<dbReference type="OrthoDB" id="9791837at2"/>
<keyword evidence="3" id="KW-0949">S-adenosyl-L-methionine</keyword>
<keyword evidence="2 5" id="KW-0808">Transferase</keyword>
<dbReference type="PANTHER" id="PTHR43464">
    <property type="entry name" value="METHYLTRANSFERASE"/>
    <property type="match status" value="1"/>
</dbReference>
<dbReference type="AlphaFoldDB" id="A0A542D759"/>
<comment type="caution">
    <text evidence="5">The sequence shown here is derived from an EMBL/GenBank/DDBJ whole genome shotgun (WGS) entry which is preliminary data.</text>
</comment>
<dbReference type="GO" id="GO:0008168">
    <property type="term" value="F:methyltransferase activity"/>
    <property type="evidence" value="ECO:0007669"/>
    <property type="project" value="UniProtKB-KW"/>
</dbReference>
<dbReference type="InterPro" id="IPR041698">
    <property type="entry name" value="Methyltransf_25"/>
</dbReference>
<dbReference type="PANTHER" id="PTHR43464:SF19">
    <property type="entry name" value="UBIQUINONE BIOSYNTHESIS O-METHYLTRANSFERASE, MITOCHONDRIAL"/>
    <property type="match status" value="1"/>
</dbReference>
<reference evidence="5" key="1">
    <citation type="submission" date="2019-06" db="EMBL/GenBank/DDBJ databases">
        <authorList>
            <person name="Deangelis K."/>
            <person name="Huntemann M."/>
            <person name="Clum A."/>
            <person name="Pillay M."/>
            <person name="Palaniappan K."/>
            <person name="Varghese N."/>
            <person name="Mikhailova N."/>
            <person name="Stamatis D."/>
            <person name="Reddy T."/>
            <person name="Daum C."/>
            <person name="Shapiro N."/>
            <person name="Ivanova N."/>
            <person name="Kyrpides N."/>
            <person name="Woyke T."/>
        </authorList>
    </citation>
    <scope>NUCLEOTIDE SEQUENCE [LARGE SCALE GENOMIC DNA]</scope>
    <source>
        <strain evidence="5">128R</strain>
    </source>
</reference>
<evidence type="ECO:0000256" key="1">
    <source>
        <dbReference type="ARBA" id="ARBA00022603"/>
    </source>
</evidence>
<keyword evidence="1 5" id="KW-0489">Methyltransferase</keyword>
<evidence type="ECO:0000313" key="5">
    <source>
        <dbReference type="EMBL" id="TVZ68370.1"/>
    </source>
</evidence>
<protein>
    <submittedName>
        <fullName evidence="5">Methyltransferase family protein</fullName>
    </submittedName>
</protein>
<dbReference type="Gene3D" id="3.40.50.150">
    <property type="entry name" value="Vaccinia Virus protein VP39"/>
    <property type="match status" value="1"/>
</dbReference>
<dbReference type="EMBL" id="VISQ01000001">
    <property type="protein sequence ID" value="TVZ68370.1"/>
    <property type="molecule type" value="Genomic_DNA"/>
</dbReference>
<evidence type="ECO:0000256" key="3">
    <source>
        <dbReference type="ARBA" id="ARBA00022691"/>
    </source>
</evidence>
<sequence length="280" mass="31829">MKFTDIIDKQRPLTAWADAEKIPWHDPLFSERMLQNHLAQEHDWASRRLTIIDQHVAWIVNQLPAQAQVLDLGCGPGFYLQRLAQRGFQCTGVDFSPASIRYARQQAASAGLSIDYHCQDIRQFEPDTHYDLVMMTFGEFNVFSKTDGLAILENAANRLKPGGQLIIEVHTQAEVKRQGESENHWVSQQKGLFSPHPHLILTENAWNEQQQIASTAWWILEQQGKISLFASHMQAWRDEEYRQSLAGLAIGNITQLAGSDWPAGEAFTDRLVVLHGIKHP</sequence>
<accession>A0A542D759</accession>
<dbReference type="InterPro" id="IPR029063">
    <property type="entry name" value="SAM-dependent_MTases_sf"/>
</dbReference>
<dbReference type="GO" id="GO:0032259">
    <property type="term" value="P:methylation"/>
    <property type="evidence" value="ECO:0007669"/>
    <property type="project" value="UniProtKB-KW"/>
</dbReference>
<evidence type="ECO:0000259" key="4">
    <source>
        <dbReference type="Pfam" id="PF13649"/>
    </source>
</evidence>
<feature type="domain" description="Methyltransferase" evidence="4">
    <location>
        <begin position="69"/>
        <end position="163"/>
    </location>
</feature>
<dbReference type="CDD" id="cd02440">
    <property type="entry name" value="AdoMet_MTases"/>
    <property type="match status" value="1"/>
</dbReference>
<dbReference type="Pfam" id="PF13649">
    <property type="entry name" value="Methyltransf_25"/>
    <property type="match status" value="1"/>
</dbReference>
<reference evidence="5" key="2">
    <citation type="submission" date="2019-08" db="EMBL/GenBank/DDBJ databases">
        <title>Investigation of anaerobic lignin degradation for improved lignocellulosic biofuels.</title>
        <authorList>
            <person name="Deangelis K.PhD."/>
        </authorList>
    </citation>
    <scope>NUCLEOTIDE SEQUENCE [LARGE SCALE GENOMIC DNA]</scope>
    <source>
        <strain evidence="5">128R</strain>
    </source>
</reference>
<evidence type="ECO:0000256" key="2">
    <source>
        <dbReference type="ARBA" id="ARBA00022679"/>
    </source>
</evidence>
<proteinExistence type="predicted"/>
<organism evidence="5">
    <name type="scientific">Serratia fonticola</name>
    <dbReference type="NCBI Taxonomy" id="47917"/>
    <lineage>
        <taxon>Bacteria</taxon>
        <taxon>Pseudomonadati</taxon>
        <taxon>Pseudomonadota</taxon>
        <taxon>Gammaproteobacteria</taxon>
        <taxon>Enterobacterales</taxon>
        <taxon>Yersiniaceae</taxon>
        <taxon>Serratia</taxon>
    </lineage>
</organism>
<dbReference type="Gene3D" id="2.20.25.110">
    <property type="entry name" value="S-adenosyl-L-methionine-dependent methyltransferases"/>
    <property type="match status" value="1"/>
</dbReference>
<gene>
    <name evidence="5" type="ORF">FHU10_0800</name>
</gene>
<dbReference type="SUPFAM" id="SSF53335">
    <property type="entry name" value="S-adenosyl-L-methionine-dependent methyltransferases"/>
    <property type="match status" value="1"/>
</dbReference>
<name>A0A542D759_SERFO</name>